<keyword evidence="4" id="KW-0732">Signal</keyword>
<evidence type="ECO:0000256" key="5">
    <source>
        <dbReference type="ARBA" id="ARBA00023136"/>
    </source>
</evidence>
<dbReference type="PANTHER" id="PTHR35789:SF1">
    <property type="entry name" value="SPORE GERMINATION PROTEIN B3"/>
    <property type="match status" value="1"/>
</dbReference>
<keyword evidence="6" id="KW-0564">Palmitate</keyword>
<sequence>MKTKITVTLLIILMCCTGCLRGEMNIIDELAIIIAMGFETFPEEDPDKVTITTINPLFGERAEDQTRLMSVSGFGLAGAMDNWQRFRNREMAIGKVQLIVFGENLTNQGIIEKTQDLRQIPDIEVRSDVVYFPGDPKDILALKPPEEQRIGTYITDNLRIMDQEGFSPQVTLHDLWTNILTEGRDPFMPMVEIEENENTPYFSGMALLDENGKLATILDFAESKLLYMLLARHSNPTMTTKINGGEELGEGLVIFKISSSEKEIKTNLNNEELEITIVNNIKMSIEEIEVRGAEVLTEESFEIFSDEIAADLTLAITALIEKLQNANTDPLGLGHFVRIQQTEYYHQGTWREDYPNIDIKVETNIETIRGTTFERTY</sequence>
<keyword evidence="3" id="KW-0309">Germination</keyword>
<evidence type="ECO:0000256" key="2">
    <source>
        <dbReference type="ARBA" id="ARBA00007886"/>
    </source>
</evidence>
<dbReference type="Pfam" id="PF05504">
    <property type="entry name" value="Spore_GerAC"/>
    <property type="match status" value="1"/>
</dbReference>
<evidence type="ECO:0000256" key="3">
    <source>
        <dbReference type="ARBA" id="ARBA00022544"/>
    </source>
</evidence>
<dbReference type="RefSeq" id="WP_350344099.1">
    <property type="nucleotide sequence ID" value="NZ_CP158367.1"/>
</dbReference>
<comment type="similarity">
    <text evidence="2">Belongs to the GerABKC lipoprotein family.</text>
</comment>
<evidence type="ECO:0000259" key="8">
    <source>
        <dbReference type="Pfam" id="PF05504"/>
    </source>
</evidence>
<name>A0AAU7VMR1_9FIRM</name>
<dbReference type="GO" id="GO:0016020">
    <property type="term" value="C:membrane"/>
    <property type="evidence" value="ECO:0007669"/>
    <property type="project" value="UniProtKB-SubCell"/>
</dbReference>
<keyword evidence="5" id="KW-0472">Membrane</keyword>
<feature type="domain" description="Spore germination GerAC-like C-terminal" evidence="8">
    <location>
        <begin position="203"/>
        <end position="368"/>
    </location>
</feature>
<proteinExistence type="inferred from homology"/>
<reference evidence="10" key="2">
    <citation type="submission" date="2024-06" db="EMBL/GenBank/DDBJ databases">
        <authorList>
            <person name="Petrova K.O."/>
            <person name="Toshchakov S.V."/>
            <person name="Boltjanskaja Y.V."/>
            <person name="Kevbrin V."/>
        </authorList>
    </citation>
    <scope>NUCLEOTIDE SEQUENCE</scope>
    <source>
        <strain evidence="10">Z-910T</strain>
    </source>
</reference>
<reference evidence="10" key="1">
    <citation type="journal article" date="2013" name="Extremophiles">
        <title>Proteinivorax tanatarense gen. nov., sp. nov., an anaerobic, haloalkaliphilic, proteolytic bacterium isolated from a decaying algal bloom, and proposal of Proteinivoraceae fam. nov.</title>
        <authorList>
            <person name="Kevbrin V."/>
            <person name="Boltyanskaya Y."/>
            <person name="Zhilina T."/>
            <person name="Kolganova T."/>
            <person name="Lavrentjeva E."/>
            <person name="Kuznetsov B."/>
        </authorList>
    </citation>
    <scope>NUCLEOTIDE SEQUENCE</scope>
    <source>
        <strain evidence="10">Z-910T</strain>
    </source>
</reference>
<evidence type="ECO:0000259" key="9">
    <source>
        <dbReference type="Pfam" id="PF25198"/>
    </source>
</evidence>
<dbReference type="EMBL" id="CP158367">
    <property type="protein sequence ID" value="XBX75354.1"/>
    <property type="molecule type" value="Genomic_DNA"/>
</dbReference>
<feature type="domain" description="Spore germination protein N-terminal" evidence="9">
    <location>
        <begin position="25"/>
        <end position="193"/>
    </location>
</feature>
<evidence type="ECO:0000256" key="6">
    <source>
        <dbReference type="ARBA" id="ARBA00023139"/>
    </source>
</evidence>
<evidence type="ECO:0000256" key="7">
    <source>
        <dbReference type="ARBA" id="ARBA00023288"/>
    </source>
</evidence>
<evidence type="ECO:0000256" key="1">
    <source>
        <dbReference type="ARBA" id="ARBA00004635"/>
    </source>
</evidence>
<dbReference type="AlphaFoldDB" id="A0AAU7VMR1"/>
<organism evidence="10">
    <name type="scientific">Proteinivorax tanatarense</name>
    <dbReference type="NCBI Taxonomy" id="1260629"/>
    <lineage>
        <taxon>Bacteria</taxon>
        <taxon>Bacillati</taxon>
        <taxon>Bacillota</taxon>
        <taxon>Clostridia</taxon>
        <taxon>Eubacteriales</taxon>
        <taxon>Proteinivoracaceae</taxon>
        <taxon>Proteinivorax</taxon>
    </lineage>
</organism>
<protein>
    <submittedName>
        <fullName evidence="10">Ger(X)C family spore germination protein</fullName>
    </submittedName>
</protein>
<dbReference type="PANTHER" id="PTHR35789">
    <property type="entry name" value="SPORE GERMINATION PROTEIN B3"/>
    <property type="match status" value="1"/>
</dbReference>
<dbReference type="Pfam" id="PF25198">
    <property type="entry name" value="Spore_GerAC_N"/>
    <property type="match status" value="1"/>
</dbReference>
<dbReference type="InterPro" id="IPR057336">
    <property type="entry name" value="GerAC_N"/>
</dbReference>
<accession>A0AAU7VMR1</accession>
<comment type="subcellular location">
    <subcellularLocation>
        <location evidence="1">Membrane</location>
        <topology evidence="1">Lipid-anchor</topology>
    </subcellularLocation>
</comment>
<dbReference type="InterPro" id="IPR008844">
    <property type="entry name" value="Spore_GerAC-like"/>
</dbReference>
<dbReference type="GO" id="GO:0009847">
    <property type="term" value="P:spore germination"/>
    <property type="evidence" value="ECO:0007669"/>
    <property type="project" value="InterPro"/>
</dbReference>
<keyword evidence="7" id="KW-0449">Lipoprotein</keyword>
<dbReference type="InterPro" id="IPR038501">
    <property type="entry name" value="Spore_GerAC_C_sf"/>
</dbReference>
<gene>
    <name evidence="10" type="ORF">PRVXT_000473</name>
</gene>
<evidence type="ECO:0000256" key="4">
    <source>
        <dbReference type="ARBA" id="ARBA00022729"/>
    </source>
</evidence>
<dbReference type="Gene3D" id="3.30.300.210">
    <property type="entry name" value="Nutrient germinant receptor protein C, domain 3"/>
    <property type="match status" value="1"/>
</dbReference>
<dbReference type="NCBIfam" id="TIGR02887">
    <property type="entry name" value="spore_ger_x_C"/>
    <property type="match status" value="1"/>
</dbReference>
<evidence type="ECO:0000313" key="10">
    <source>
        <dbReference type="EMBL" id="XBX75354.1"/>
    </source>
</evidence>
<dbReference type="InterPro" id="IPR046953">
    <property type="entry name" value="Spore_GerAC-like_C"/>
</dbReference>